<dbReference type="CDD" id="cd02440">
    <property type="entry name" value="AdoMet_MTases"/>
    <property type="match status" value="1"/>
</dbReference>
<gene>
    <name evidence="9 10" type="primary">trmB</name>
    <name evidence="10" type="ORF">V3330_05490</name>
</gene>
<keyword evidence="3 9" id="KW-0489">Methyltransferase</keyword>
<dbReference type="EC" id="2.1.1.33" evidence="9"/>
<dbReference type="NCBIfam" id="TIGR00091">
    <property type="entry name" value="tRNA (guanosine(46)-N7)-methyltransferase TrmB"/>
    <property type="match status" value="1"/>
</dbReference>
<keyword evidence="4 9" id="KW-0808">Transferase</keyword>
<dbReference type="InterPro" id="IPR055361">
    <property type="entry name" value="tRNA_methyltr_TrmB_bact"/>
</dbReference>
<evidence type="ECO:0000313" key="10">
    <source>
        <dbReference type="EMBL" id="MEJ8567071.1"/>
    </source>
</evidence>
<dbReference type="EMBL" id="JAZHOG010000003">
    <property type="protein sequence ID" value="MEJ8567071.1"/>
    <property type="molecule type" value="Genomic_DNA"/>
</dbReference>
<dbReference type="Gene3D" id="3.40.50.150">
    <property type="entry name" value="Vaccinia Virus protein VP39"/>
    <property type="match status" value="1"/>
</dbReference>
<evidence type="ECO:0000256" key="3">
    <source>
        <dbReference type="ARBA" id="ARBA00022603"/>
    </source>
</evidence>
<keyword evidence="11" id="KW-1185">Reference proteome</keyword>
<evidence type="ECO:0000256" key="7">
    <source>
        <dbReference type="ARBA" id="ARBA00060552"/>
    </source>
</evidence>
<comment type="similarity">
    <text evidence="8 9">Belongs to the class I-like SAM-binding methyltransferase superfamily. TrmB family.</text>
</comment>
<dbReference type="InterPro" id="IPR029063">
    <property type="entry name" value="SAM-dependent_MTases_sf"/>
</dbReference>
<dbReference type="Proteomes" id="UP001359886">
    <property type="component" value="Unassembled WGS sequence"/>
</dbReference>
<evidence type="ECO:0000256" key="9">
    <source>
        <dbReference type="HAMAP-Rule" id="MF_01057"/>
    </source>
</evidence>
<dbReference type="FunFam" id="3.40.50.150:FF:000035">
    <property type="entry name" value="tRNA (guanine-N(7)-)-methyltransferase"/>
    <property type="match status" value="1"/>
</dbReference>
<feature type="binding site" evidence="9">
    <location>
        <position position="175"/>
    </location>
    <ligand>
        <name>substrate</name>
    </ligand>
</feature>
<protein>
    <recommendedName>
        <fullName evidence="9">tRNA (guanine-N(7)-)-methyltransferase</fullName>
        <ecNumber evidence="9">2.1.1.33</ecNumber>
    </recommendedName>
    <alternativeName>
        <fullName evidence="9">tRNA (guanine(46)-N(7))-methyltransferase</fullName>
    </alternativeName>
    <alternativeName>
        <fullName evidence="9">tRNA(m7G46)-methyltransferase</fullName>
    </alternativeName>
</protein>
<evidence type="ECO:0000256" key="2">
    <source>
        <dbReference type="ARBA" id="ARBA00003015"/>
    </source>
</evidence>
<comment type="caution">
    <text evidence="9">Lacks conserved residue(s) required for the propagation of feature annotation.</text>
</comment>
<feature type="binding site" evidence="9">
    <location>
        <position position="139"/>
    </location>
    <ligand>
        <name>S-adenosyl-L-methionine</name>
        <dbReference type="ChEBI" id="CHEBI:59789"/>
    </ligand>
</feature>
<reference evidence="10 11" key="1">
    <citation type="submission" date="2024-02" db="EMBL/GenBank/DDBJ databases">
        <title>A novel Wenzhouxiangellaceae bacterium, isolated from coastal sediments.</title>
        <authorList>
            <person name="Du Z.-J."/>
            <person name="Ye Y.-Q."/>
            <person name="Zhang X.-Y."/>
        </authorList>
    </citation>
    <scope>NUCLEOTIDE SEQUENCE [LARGE SCALE GENOMIC DNA]</scope>
    <source>
        <strain evidence="10 11">CH-27</strain>
    </source>
</reference>
<feature type="binding site" evidence="9">
    <location>
        <position position="64"/>
    </location>
    <ligand>
        <name>S-adenosyl-L-methionine</name>
        <dbReference type="ChEBI" id="CHEBI:59789"/>
    </ligand>
</feature>
<dbReference type="SUPFAM" id="SSF53335">
    <property type="entry name" value="S-adenosyl-L-methionine-dependent methyltransferases"/>
    <property type="match status" value="1"/>
</dbReference>
<dbReference type="Pfam" id="PF02390">
    <property type="entry name" value="Methyltransf_4"/>
    <property type="match status" value="1"/>
</dbReference>
<accession>A0AAW9RHV4</accession>
<feature type="binding site" evidence="9">
    <location>
        <position position="116"/>
    </location>
    <ligand>
        <name>S-adenosyl-L-methionine</name>
        <dbReference type="ChEBI" id="CHEBI:59789"/>
    </ligand>
</feature>
<evidence type="ECO:0000256" key="6">
    <source>
        <dbReference type="ARBA" id="ARBA00022694"/>
    </source>
</evidence>
<keyword evidence="5 9" id="KW-0949">S-adenosyl-L-methionine</keyword>
<organism evidence="10 11">
    <name type="scientific">Elongatibacter sediminis</name>
    <dbReference type="NCBI Taxonomy" id="3119006"/>
    <lineage>
        <taxon>Bacteria</taxon>
        <taxon>Pseudomonadati</taxon>
        <taxon>Pseudomonadota</taxon>
        <taxon>Gammaproteobacteria</taxon>
        <taxon>Chromatiales</taxon>
        <taxon>Wenzhouxiangellaceae</taxon>
        <taxon>Elongatibacter</taxon>
    </lineage>
</organism>
<keyword evidence="6 9" id="KW-0819">tRNA processing</keyword>
<proteinExistence type="inferred from homology"/>
<dbReference type="GO" id="GO:0043527">
    <property type="term" value="C:tRNA methyltransferase complex"/>
    <property type="evidence" value="ECO:0007669"/>
    <property type="project" value="TreeGrafter"/>
</dbReference>
<dbReference type="GO" id="GO:0008176">
    <property type="term" value="F:tRNA (guanine(46)-N7)-methyltransferase activity"/>
    <property type="evidence" value="ECO:0007669"/>
    <property type="project" value="UniProtKB-UniRule"/>
</dbReference>
<dbReference type="PANTHER" id="PTHR23417:SF14">
    <property type="entry name" value="PENTACOTRIPEPTIDE-REPEAT REGION OF PRORP DOMAIN-CONTAINING PROTEIN"/>
    <property type="match status" value="1"/>
</dbReference>
<name>A0AAW9RHV4_9GAMM</name>
<evidence type="ECO:0000313" key="11">
    <source>
        <dbReference type="Proteomes" id="UP001359886"/>
    </source>
</evidence>
<dbReference type="RefSeq" id="WP_354694390.1">
    <property type="nucleotide sequence ID" value="NZ_JAZHOG010000003.1"/>
</dbReference>
<dbReference type="InterPro" id="IPR003358">
    <property type="entry name" value="tRNA_(Gua-N-7)_MeTrfase_Trmb"/>
</dbReference>
<comment type="caution">
    <text evidence="10">The sequence shown here is derived from an EMBL/GenBank/DDBJ whole genome shotgun (WGS) entry which is preliminary data.</text>
</comment>
<comment type="catalytic activity">
    <reaction evidence="1 9">
        <text>guanosine(46) in tRNA + S-adenosyl-L-methionine = N(7)-methylguanosine(46) in tRNA + S-adenosyl-L-homocysteine</text>
        <dbReference type="Rhea" id="RHEA:42708"/>
        <dbReference type="Rhea" id="RHEA-COMP:10188"/>
        <dbReference type="Rhea" id="RHEA-COMP:10189"/>
        <dbReference type="ChEBI" id="CHEBI:57856"/>
        <dbReference type="ChEBI" id="CHEBI:59789"/>
        <dbReference type="ChEBI" id="CHEBI:74269"/>
        <dbReference type="ChEBI" id="CHEBI:74480"/>
        <dbReference type="EC" id="2.1.1.33"/>
    </reaction>
</comment>
<dbReference type="HAMAP" id="MF_01057">
    <property type="entry name" value="tRNA_methyltr_TrmB"/>
    <property type="match status" value="1"/>
</dbReference>
<dbReference type="PROSITE" id="PS51625">
    <property type="entry name" value="SAM_MT_TRMB"/>
    <property type="match status" value="1"/>
</dbReference>
<comment type="pathway">
    <text evidence="7 9">tRNA modification; N(7)-methylguanine-tRNA biosynthesis.</text>
</comment>
<dbReference type="PANTHER" id="PTHR23417">
    <property type="entry name" value="3-DEOXY-D-MANNO-OCTULOSONIC-ACID TRANSFERASE/TRNA GUANINE-N 7 - -METHYLTRANSFERASE"/>
    <property type="match status" value="1"/>
</dbReference>
<evidence type="ECO:0000256" key="5">
    <source>
        <dbReference type="ARBA" id="ARBA00022691"/>
    </source>
</evidence>
<feature type="binding site" evidence="9">
    <location>
        <position position="89"/>
    </location>
    <ligand>
        <name>S-adenosyl-L-methionine</name>
        <dbReference type="ChEBI" id="CHEBI:59789"/>
    </ligand>
</feature>
<evidence type="ECO:0000256" key="8">
    <source>
        <dbReference type="ARBA" id="ARBA00060767"/>
    </source>
</evidence>
<evidence type="ECO:0000256" key="1">
    <source>
        <dbReference type="ARBA" id="ARBA00000142"/>
    </source>
</evidence>
<sequence>MTDEQYSPEDHHRPVRSYVLRGGRLTVAQQRALDELWPRHGVAGDSGVLDFGQVFGNDRPVILEIGFGNGDATWQMAAANPEQNFLGVEVHRPGVGHLLLKLEENGLENVRVACEDAVELLEHRIPPASLHGVRIYFPDPWPKKRHHKRRIVQPPFIDLLARRMRAGGLLHLATDWVPYAEHMMEIIGADERFENVAGPGEYAERPEWRPRTRFESRGRRLGHEVRDLLFRRAD</sequence>
<dbReference type="AlphaFoldDB" id="A0AAW9RHV4"/>
<feature type="binding site" evidence="9">
    <location>
        <begin position="212"/>
        <end position="215"/>
    </location>
    <ligand>
        <name>substrate</name>
    </ligand>
</feature>
<evidence type="ECO:0000256" key="4">
    <source>
        <dbReference type="ARBA" id="ARBA00022679"/>
    </source>
</evidence>
<comment type="function">
    <text evidence="2 9">Catalyzes the formation of N(7)-methylguanine at position 46 (m7G46) in tRNA.</text>
</comment>
<feature type="binding site" evidence="9">
    <location>
        <position position="143"/>
    </location>
    <ligand>
        <name>substrate</name>
    </ligand>
</feature>